<dbReference type="Pfam" id="PF01841">
    <property type="entry name" value="Transglut_core"/>
    <property type="match status" value="1"/>
</dbReference>
<keyword evidence="2" id="KW-1133">Transmembrane helix</keyword>
<keyword evidence="2" id="KW-0472">Membrane</keyword>
<dbReference type="InterPro" id="IPR021878">
    <property type="entry name" value="TgpA_N"/>
</dbReference>
<feature type="transmembrane region" description="Helical" evidence="2">
    <location>
        <begin position="20"/>
        <end position="39"/>
    </location>
</feature>
<gene>
    <name evidence="4" type="ORF">N1027_15805</name>
</gene>
<evidence type="ECO:0000259" key="3">
    <source>
        <dbReference type="SMART" id="SM00460"/>
    </source>
</evidence>
<dbReference type="InterPro" id="IPR052901">
    <property type="entry name" value="Bact_TGase-like"/>
</dbReference>
<feature type="transmembrane region" description="Helical" evidence="2">
    <location>
        <begin position="182"/>
        <end position="200"/>
    </location>
</feature>
<evidence type="ECO:0000256" key="2">
    <source>
        <dbReference type="SAM" id="Phobius"/>
    </source>
</evidence>
<dbReference type="Gene3D" id="3.10.620.30">
    <property type="match status" value="1"/>
</dbReference>
<feature type="transmembrane region" description="Helical" evidence="2">
    <location>
        <begin position="45"/>
        <end position="63"/>
    </location>
</feature>
<dbReference type="Proteomes" id="UP001165584">
    <property type="component" value="Unassembled WGS sequence"/>
</dbReference>
<feature type="transmembrane region" description="Helical" evidence="2">
    <location>
        <begin position="127"/>
        <end position="147"/>
    </location>
</feature>
<accession>A0ABT2GTW2</accession>
<dbReference type="InterPro" id="IPR038765">
    <property type="entry name" value="Papain-like_cys_pep_sf"/>
</dbReference>
<reference evidence="4" key="1">
    <citation type="submission" date="2022-08" db="EMBL/GenBank/DDBJ databases">
        <authorList>
            <person name="Deng Y."/>
            <person name="Han X.-F."/>
            <person name="Zhang Y.-Q."/>
        </authorList>
    </citation>
    <scope>NUCLEOTIDE SEQUENCE</scope>
    <source>
        <strain evidence="4">CPCC 205763</strain>
    </source>
</reference>
<feature type="transmembrane region" description="Helical" evidence="2">
    <location>
        <begin position="624"/>
        <end position="644"/>
    </location>
</feature>
<dbReference type="PANTHER" id="PTHR42736">
    <property type="entry name" value="PROTEIN-GLUTAMINE GAMMA-GLUTAMYLTRANSFERASE"/>
    <property type="match status" value="1"/>
</dbReference>
<proteinExistence type="predicted"/>
<dbReference type="InterPro" id="IPR002931">
    <property type="entry name" value="Transglutaminase-like"/>
</dbReference>
<evidence type="ECO:0000313" key="5">
    <source>
        <dbReference type="Proteomes" id="UP001165584"/>
    </source>
</evidence>
<dbReference type="SMART" id="SM00460">
    <property type="entry name" value="TGc"/>
    <property type="match status" value="1"/>
</dbReference>
<dbReference type="PANTHER" id="PTHR42736:SF1">
    <property type="entry name" value="PROTEIN-GLUTAMINE GAMMA-GLUTAMYLTRANSFERASE"/>
    <property type="match status" value="1"/>
</dbReference>
<feature type="transmembrane region" description="Helical" evidence="2">
    <location>
        <begin position="221"/>
        <end position="241"/>
    </location>
</feature>
<evidence type="ECO:0000313" key="4">
    <source>
        <dbReference type="EMBL" id="MCS5719598.1"/>
    </source>
</evidence>
<dbReference type="EMBL" id="JANLCM010000002">
    <property type="protein sequence ID" value="MCS5719598.1"/>
    <property type="molecule type" value="Genomic_DNA"/>
</dbReference>
<keyword evidence="2" id="KW-0812">Transmembrane</keyword>
<dbReference type="RefSeq" id="WP_259509088.1">
    <property type="nucleotide sequence ID" value="NZ_JANLCM010000002.1"/>
</dbReference>
<keyword evidence="5" id="KW-1185">Reference proteome</keyword>
<evidence type="ECO:0000256" key="1">
    <source>
        <dbReference type="SAM" id="MobiDB-lite"/>
    </source>
</evidence>
<sequence>MSASRRRSAAQLRREEKTGAWKSTLAVAVVIGAALIGLTPLLQGFGWWFATMAMVVLLLGVAATLRGRGVPEVSVVAITAIVWGALVVVIYAGSTLWFLLPTLSTLTDISGDLADARLSIAQQEVPAIADGAITQLIVMSVGLIAVITDELATGLRTPVLSGVGPLAVLSIAPIVRRTEPNVAVYVLTAVAFLAVIWCSSRIGADPPRVKTRPTVKGGRNPALAFGIAAGAVATMIVLPVITPGLTAESLADDGSGNRFPSVYATGIDPTIQLGRDLRRSDPVLSLTYTTTSTDGLYLKMVNLADFSGGVWQPELPLNAVGYDGQEFGTPPGLAQDVPLEEVDTTVSIASLRSDWLPLPYPTQRVDELNGSWLLTPTSFTVTDLQGDTRGLNYQVEGLDINPTAEQLAGAGAVVPDAVRDYLALPGDLPAVISSTAAEVTSGAATNYDRAVALQEYFRSGEFRYSLAAPVSGGYDGDNAEMIAAFLEAKEGYCVHFAASMAVMARTLGIPSRIAVGYAPGQAADRVAEGGRAAFEVYTDQLHAWPELYFDGIGWLPFEPTPGLDITPPDYSLPDYAQAGGAGTSADDESTGTATADPNAQRDDQQNAFGSLTPEQILMGQIRGWGTFAAVLGAIFVIGIGPWTVRWLRRRARLRRLATEPLPGTLAWTEFEDTLDDYRVQRSAGDTMFDLERRLRDDVDLPEPAIDRLRRQVEYEQYAPPGSADVVTRESIRSDVVVLISAIEGRAPTKERYRARLLPASLWRRRRATTPTGTLVP</sequence>
<dbReference type="SUPFAM" id="SSF54001">
    <property type="entry name" value="Cysteine proteinases"/>
    <property type="match status" value="1"/>
</dbReference>
<feature type="transmembrane region" description="Helical" evidence="2">
    <location>
        <begin position="159"/>
        <end position="176"/>
    </location>
</feature>
<feature type="region of interest" description="Disordered" evidence="1">
    <location>
        <begin position="576"/>
        <end position="605"/>
    </location>
</feature>
<name>A0ABT2GTW2_9MICO</name>
<protein>
    <submittedName>
        <fullName evidence="4">DUF3488 and transglutaminase-like domain-containing protein</fullName>
    </submittedName>
</protein>
<feature type="transmembrane region" description="Helical" evidence="2">
    <location>
        <begin position="75"/>
        <end position="100"/>
    </location>
</feature>
<dbReference type="Pfam" id="PF11992">
    <property type="entry name" value="TgpA_N"/>
    <property type="match status" value="1"/>
</dbReference>
<comment type="caution">
    <text evidence="4">The sequence shown here is derived from an EMBL/GenBank/DDBJ whole genome shotgun (WGS) entry which is preliminary data.</text>
</comment>
<organism evidence="4 5">
    <name type="scientific">Herbiconiux aconitum</name>
    <dbReference type="NCBI Taxonomy" id="2970913"/>
    <lineage>
        <taxon>Bacteria</taxon>
        <taxon>Bacillati</taxon>
        <taxon>Actinomycetota</taxon>
        <taxon>Actinomycetes</taxon>
        <taxon>Micrococcales</taxon>
        <taxon>Microbacteriaceae</taxon>
        <taxon>Herbiconiux</taxon>
    </lineage>
</organism>
<feature type="domain" description="Transglutaminase-like" evidence="3">
    <location>
        <begin position="485"/>
        <end position="561"/>
    </location>
</feature>